<protein>
    <submittedName>
        <fullName evidence="2">DUF1329 domain-containing protein</fullName>
    </submittedName>
</protein>
<organism evidence="2 3">
    <name type="scientific">Dyella solisilvae</name>
    <dbReference type="NCBI Taxonomy" id="1920168"/>
    <lineage>
        <taxon>Bacteria</taxon>
        <taxon>Pseudomonadati</taxon>
        <taxon>Pseudomonadota</taxon>
        <taxon>Gammaproteobacteria</taxon>
        <taxon>Lysobacterales</taxon>
        <taxon>Rhodanobacteraceae</taxon>
        <taxon>Dyella</taxon>
    </lineage>
</organism>
<comment type="caution">
    <text evidence="2">The sequence shown here is derived from an EMBL/GenBank/DDBJ whole genome shotgun (WGS) entry which is preliminary data.</text>
</comment>
<name>A0A370KAK8_9GAMM</name>
<accession>A0A370KAK8</accession>
<dbReference type="Gene3D" id="2.50.20.10">
    <property type="entry name" value="Lipoprotein localisation LolA/LolB/LppX"/>
    <property type="match status" value="1"/>
</dbReference>
<gene>
    <name evidence="2" type="ORF">DVT68_02240</name>
</gene>
<feature type="chain" id="PRO_5016836336" evidence="1">
    <location>
        <begin position="23"/>
        <end position="449"/>
    </location>
</feature>
<keyword evidence="3" id="KW-1185">Reference proteome</keyword>
<dbReference type="AlphaFoldDB" id="A0A370KAK8"/>
<feature type="signal peptide" evidence="1">
    <location>
        <begin position="1"/>
        <end position="22"/>
    </location>
</feature>
<keyword evidence="1" id="KW-0732">Signal</keyword>
<evidence type="ECO:0000313" key="2">
    <source>
        <dbReference type="EMBL" id="RDI99686.1"/>
    </source>
</evidence>
<dbReference type="InterPro" id="IPR010752">
    <property type="entry name" value="DUF1329"/>
</dbReference>
<proteinExistence type="predicted"/>
<evidence type="ECO:0000313" key="3">
    <source>
        <dbReference type="Proteomes" id="UP000254711"/>
    </source>
</evidence>
<dbReference type="RefSeq" id="WP_114823423.1">
    <property type="nucleotide sequence ID" value="NZ_QQSY01000001.1"/>
</dbReference>
<dbReference type="EMBL" id="QQSY01000001">
    <property type="protein sequence ID" value="RDI99686.1"/>
    <property type="molecule type" value="Genomic_DNA"/>
</dbReference>
<dbReference type="CDD" id="cd16329">
    <property type="entry name" value="LolA_like"/>
    <property type="match status" value="1"/>
</dbReference>
<reference evidence="2 3" key="1">
    <citation type="submission" date="2018-07" db="EMBL/GenBank/DDBJ databases">
        <title>Dyella solisilvae sp. nov., isolated from the pine and broad-leaved mixed forest soil.</title>
        <authorList>
            <person name="Gao Z."/>
            <person name="Qiu L."/>
        </authorList>
    </citation>
    <scope>NUCLEOTIDE SEQUENCE [LARGE SCALE GENOMIC DNA]</scope>
    <source>
        <strain evidence="2 3">DHG54</strain>
    </source>
</reference>
<sequence>MQFRKALMAGAVAALLCGVSHAGVSSVEAQKLGATLTAVGAEKAGNADGSIPAYTGGLTSAPASFKAGSGVRPDPFAGEKPLLSIDAKNMDKYSAELTEGTKALMKKYPGYHIDVYPTHRTAAFPKFVTDNTAKCAVDAKTSDGGRSMSGCHAGFPFPEPSTGFEAMWNHLVRFNGVAYAAKYRNYNVDASGTPALSVEADAVEEYPYWDVSKPNAESYWQQRLTYSGPARRAGEAMQIIDPLNYSANGRRAWQYLPGQRRVKVAPDLSFDTPNPGSGGASTFDDVFLFNGSMERYDFKLIGKKELFVPYNDYKMAYDSKASDLLKPGFINPDDVRWEKHRVWVVEATLVDGKRHIYSKRRFYLDEDSWAAVASDEYDARGQLFRAGFAYITPSYDVPAPLADLHSIYDLVGGSYEVTGFAGETGGYRYTKPLSERDWAPSSLAGSGIR</sequence>
<dbReference type="OrthoDB" id="178023at2"/>
<dbReference type="Proteomes" id="UP000254711">
    <property type="component" value="Unassembled WGS sequence"/>
</dbReference>
<dbReference type="Pfam" id="PF07044">
    <property type="entry name" value="DUF1329"/>
    <property type="match status" value="1"/>
</dbReference>
<evidence type="ECO:0000256" key="1">
    <source>
        <dbReference type="SAM" id="SignalP"/>
    </source>
</evidence>